<feature type="non-terminal residue" evidence="2">
    <location>
        <position position="329"/>
    </location>
</feature>
<evidence type="ECO:0000313" key="2">
    <source>
        <dbReference type="EMBL" id="GMS88823.1"/>
    </source>
</evidence>
<proteinExistence type="predicted"/>
<feature type="non-terminal residue" evidence="2">
    <location>
        <position position="1"/>
    </location>
</feature>
<evidence type="ECO:0000256" key="1">
    <source>
        <dbReference type="SAM" id="MobiDB-lite"/>
    </source>
</evidence>
<comment type="caution">
    <text evidence="2">The sequence shown here is derived from an EMBL/GenBank/DDBJ whole genome shotgun (WGS) entry which is preliminary data.</text>
</comment>
<dbReference type="EMBL" id="BTSX01000003">
    <property type="protein sequence ID" value="GMS88823.1"/>
    <property type="molecule type" value="Genomic_DNA"/>
</dbReference>
<reference evidence="2" key="1">
    <citation type="submission" date="2023-10" db="EMBL/GenBank/DDBJ databases">
        <title>Genome assembly of Pristionchus species.</title>
        <authorList>
            <person name="Yoshida K."/>
            <person name="Sommer R.J."/>
        </authorList>
    </citation>
    <scope>NUCLEOTIDE SEQUENCE</scope>
    <source>
        <strain evidence="2">RS0144</strain>
    </source>
</reference>
<name>A0AAV5T3Q0_9BILA</name>
<organism evidence="2 3">
    <name type="scientific">Pristionchus entomophagus</name>
    <dbReference type="NCBI Taxonomy" id="358040"/>
    <lineage>
        <taxon>Eukaryota</taxon>
        <taxon>Metazoa</taxon>
        <taxon>Ecdysozoa</taxon>
        <taxon>Nematoda</taxon>
        <taxon>Chromadorea</taxon>
        <taxon>Rhabditida</taxon>
        <taxon>Rhabditina</taxon>
        <taxon>Diplogasteromorpha</taxon>
        <taxon>Diplogasteroidea</taxon>
        <taxon>Neodiplogasteridae</taxon>
        <taxon>Pristionchus</taxon>
    </lineage>
</organism>
<gene>
    <name evidence="2" type="ORF">PENTCL1PPCAC_10998</name>
</gene>
<feature type="compositionally biased region" description="Polar residues" evidence="1">
    <location>
        <begin position="160"/>
        <end position="181"/>
    </location>
</feature>
<protein>
    <submittedName>
        <fullName evidence="2">Uncharacterized protein</fullName>
    </submittedName>
</protein>
<accession>A0AAV5T3Q0</accession>
<evidence type="ECO:0000313" key="3">
    <source>
        <dbReference type="Proteomes" id="UP001432027"/>
    </source>
</evidence>
<sequence>VTLFFFCKACEFGSTNPLLAYLHFMLNCPRGYLFIKNNEENAEDHASKCIGVCPASLLHFQPINLKTHKADLDKHPEKYVVPSLCSHRSMIVAVERRVTCDTCRCLEANSSHATLYQMRTGRSWGEDKNITTVVSTPPLSRVRRTYEEWIKKRNIKRSVNNVDPRSQPNTSRMDLPSTSRAPTVLTGNGDRLPTSAVSNQAILNSAQEVQLRLNDRLDAAMQARGGMRSENGGAGGGRAPVSTGVNRVNQSGKGMMRGQHVPNQMGSAIQNGGGEGGMRIFNHHNIISSSRAHTGPPRYNIRDPTSVLIDQQLHGYAQQADQKLNDRLH</sequence>
<dbReference type="AlphaFoldDB" id="A0AAV5T3Q0"/>
<feature type="region of interest" description="Disordered" evidence="1">
    <location>
        <begin position="160"/>
        <end position="188"/>
    </location>
</feature>
<dbReference type="Proteomes" id="UP001432027">
    <property type="component" value="Unassembled WGS sequence"/>
</dbReference>
<keyword evidence="3" id="KW-1185">Reference proteome</keyword>